<keyword evidence="1" id="KW-0175">Coiled coil</keyword>
<evidence type="ECO:0000256" key="2">
    <source>
        <dbReference type="SAM" id="MobiDB-lite"/>
    </source>
</evidence>
<accession>A0A061SGC4</accession>
<feature type="coiled-coil region" evidence="1">
    <location>
        <begin position="226"/>
        <end position="288"/>
    </location>
</feature>
<feature type="non-terminal residue" evidence="3">
    <location>
        <position position="1"/>
    </location>
</feature>
<evidence type="ECO:0000313" key="3">
    <source>
        <dbReference type="EMBL" id="JAC83338.1"/>
    </source>
</evidence>
<protein>
    <submittedName>
        <fullName evidence="3">Uncharacterized protein</fullName>
    </submittedName>
</protein>
<feature type="non-terminal residue" evidence="3">
    <location>
        <position position="982"/>
    </location>
</feature>
<dbReference type="AlphaFoldDB" id="A0A061SGC4"/>
<feature type="coiled-coil region" evidence="1">
    <location>
        <begin position="482"/>
        <end position="509"/>
    </location>
</feature>
<feature type="compositionally biased region" description="Basic and acidic residues" evidence="2">
    <location>
        <begin position="117"/>
        <end position="128"/>
    </location>
</feature>
<sequence>SSLVSSIEESFAVARESNSKADAAMSLARKAGRTSMDALRMIDEQRERVTSLGSKVDVASFKVEQHELSLVECATKLQLEQALESVQVSAINSRRRVLQQLYEGTDEGDMGEIEFQENPKPDSGHEHVQSSSLNSTEDSKGYSDESGSMIRPKAAHQAAPPDSMNDAYDEIEAIKLRLDEIQRHSENFFPAKEAMKMNARMAEIELDMGSLDRRLAGKSVTEMDVRQAIETALDTFEERLRSSENQSANAAAAIRSESNRGAVMEGKLAELQTTLNGMSRRVHDLEEQTEGKVDRKTMERMMEEASSKNESGSLNRCAELTISGKRPMLPRANRALVSLRSGEQSSNFPAQPSLRNARLSLSESPLDGNGASGRNQRLQALLSMRRASSQTDKRNIDAPSLLERSSEDNTAVSTTADESTQLSGIDPGVLEELVGISEANAKAVERLEGSIRTVQDSVADKADRNDIAVVNKSLMMMQDDVLRQTAKNIESATQKLNDERMRNSQMIQESLESLRSEVGGLLQDMILDDDSQHKKLKEVLEEMLSLKTAANRSQSEVESLRHARFQTPIQVLFPDQYDGESMMYSLKEWAGQNFKSINSEIVTLKAMISRKPDSSDVTKVQDLLEETRRQMFTQATRLNLYAADVRDMERKNERAVRDIGMQRQALQALRQHSEHSFTKLTLETKNTVDGMRQAQVKLKHTAQQLAQLQRSVPQAVAVLRDAIKDSKASMEGRHMSLQDNVVELQDRVRMLEKDSSALISVANLLETPFGSMPKIFRQTFGNLEDQMEAINKRMAAVEDTAQRNLSTSHRVGCAITTVIEALHEGNFHTSVFNCSSEGASEEALEEAQRRRRQGYPALLVSKSHGSHWVDNVGAQMSHDVRQELNNAGWVDRDSWDTDIGFKLRAIPIKANASWLVSLEKTVLLKFQDLDQRLRALETNCDHLWTRKAEQRDLDNMSQQFSRHRAEMTQLKDFIADEVAQLE</sequence>
<reference evidence="3" key="1">
    <citation type="submission" date="2014-05" db="EMBL/GenBank/DDBJ databases">
        <title>The transcriptome of the halophilic microalga Tetraselmis sp. GSL018 isolated from the Great Salt Lake, Utah.</title>
        <authorList>
            <person name="Jinkerson R.E."/>
            <person name="D'Adamo S."/>
            <person name="Posewitz M.C."/>
        </authorList>
    </citation>
    <scope>NUCLEOTIDE SEQUENCE</scope>
    <source>
        <strain evidence="3">GSL018</strain>
    </source>
</reference>
<evidence type="ECO:0000256" key="1">
    <source>
        <dbReference type="SAM" id="Coils"/>
    </source>
</evidence>
<feature type="compositionally biased region" description="Acidic residues" evidence="2">
    <location>
        <begin position="104"/>
        <end position="115"/>
    </location>
</feature>
<feature type="region of interest" description="Disordered" evidence="2">
    <location>
        <begin position="384"/>
        <end position="422"/>
    </location>
</feature>
<dbReference type="EMBL" id="GBEZ01001653">
    <property type="protein sequence ID" value="JAC83338.1"/>
    <property type="molecule type" value="Transcribed_RNA"/>
</dbReference>
<feature type="region of interest" description="Disordered" evidence="2">
    <location>
        <begin position="103"/>
        <end position="165"/>
    </location>
</feature>
<organism evidence="3">
    <name type="scientific">Tetraselmis sp. GSL018</name>
    <dbReference type="NCBI Taxonomy" id="582737"/>
    <lineage>
        <taxon>Eukaryota</taxon>
        <taxon>Viridiplantae</taxon>
        <taxon>Chlorophyta</taxon>
        <taxon>core chlorophytes</taxon>
        <taxon>Chlorodendrophyceae</taxon>
        <taxon>Chlorodendrales</taxon>
        <taxon>Chlorodendraceae</taxon>
        <taxon>Tetraselmis</taxon>
    </lineage>
</organism>
<name>A0A061SGC4_9CHLO</name>
<proteinExistence type="predicted"/>
<feature type="coiled-coil region" evidence="1">
    <location>
        <begin position="691"/>
        <end position="754"/>
    </location>
</feature>
<feature type="compositionally biased region" description="Polar residues" evidence="2">
    <location>
        <begin position="408"/>
        <end position="422"/>
    </location>
</feature>
<gene>
    <name evidence="3" type="ORF">TSPGSL018_3577</name>
</gene>